<keyword evidence="5" id="KW-1185">Reference proteome</keyword>
<dbReference type="AlphaFoldDB" id="A0A4R5CMH7"/>
<organism evidence="4 5">
    <name type="scientific">Flavobacterium cellulosilyticum</name>
    <dbReference type="NCBI Taxonomy" id="2541731"/>
    <lineage>
        <taxon>Bacteria</taxon>
        <taxon>Pseudomonadati</taxon>
        <taxon>Bacteroidota</taxon>
        <taxon>Flavobacteriia</taxon>
        <taxon>Flavobacteriales</taxon>
        <taxon>Flavobacteriaceae</taxon>
        <taxon>Flavobacterium</taxon>
    </lineage>
</organism>
<dbReference type="PANTHER" id="PTHR34216:SF3">
    <property type="entry name" value="POLY-BETA-1,6-N-ACETYL-D-GLUCOSAMINE N-DEACETYLASE"/>
    <property type="match status" value="1"/>
</dbReference>
<dbReference type="OrthoDB" id="2795102at2"/>
<comment type="subcellular location">
    <subcellularLocation>
        <location evidence="1">Secreted</location>
    </subcellularLocation>
</comment>
<accession>A0A4R5CMH7</accession>
<dbReference type="InterPro" id="IPR002509">
    <property type="entry name" value="NODB_dom"/>
</dbReference>
<dbReference type="Pfam" id="PF01522">
    <property type="entry name" value="Polysacc_deac_1"/>
    <property type="match status" value="1"/>
</dbReference>
<sequence length="261" mass="30687">MNNYLLKIVLLCTFFILFSSEILIPTTVFKPNTAGVVLSFDDDYINEWYATNQKLKKYSWKASFCVSKINTLTIFELKKLQELQKEGHEIAGHAYNHYNAVDFICDHSIEEYRQQEINPMLDLMNFYGINVTSFVYPYGSRNKKLDAALLQQFKIIRGRAFCETNPKKQGCYYDNKRLVFSFSIDDTHNHFNIPYLLKLLDYSKVNNKIVILNCHKTVNIVNGDYQTKNQTLELICKYIKKNNMKFYSLSDFTPQQYTILQ</sequence>
<evidence type="ECO:0000259" key="3">
    <source>
        <dbReference type="Pfam" id="PF01522"/>
    </source>
</evidence>
<dbReference type="RefSeq" id="WP_132002932.1">
    <property type="nucleotide sequence ID" value="NZ_SMFK01000002.1"/>
</dbReference>
<dbReference type="Gene3D" id="3.20.20.370">
    <property type="entry name" value="Glycoside hydrolase/deacetylase"/>
    <property type="match status" value="1"/>
</dbReference>
<dbReference type="Proteomes" id="UP000295479">
    <property type="component" value="Unassembled WGS sequence"/>
</dbReference>
<dbReference type="SUPFAM" id="SSF88713">
    <property type="entry name" value="Glycoside hydrolase/deacetylase"/>
    <property type="match status" value="1"/>
</dbReference>
<dbReference type="GO" id="GO:0005975">
    <property type="term" value="P:carbohydrate metabolic process"/>
    <property type="evidence" value="ECO:0007669"/>
    <property type="project" value="InterPro"/>
</dbReference>
<dbReference type="InterPro" id="IPR051398">
    <property type="entry name" value="Polysacch_Deacetylase"/>
</dbReference>
<comment type="caution">
    <text evidence="4">The sequence shown here is derived from an EMBL/GenBank/DDBJ whole genome shotgun (WGS) entry which is preliminary data.</text>
</comment>
<feature type="domain" description="NodB homology" evidence="3">
    <location>
        <begin position="35"/>
        <end position="148"/>
    </location>
</feature>
<dbReference type="GO" id="GO:0016810">
    <property type="term" value="F:hydrolase activity, acting on carbon-nitrogen (but not peptide) bonds"/>
    <property type="evidence" value="ECO:0007669"/>
    <property type="project" value="InterPro"/>
</dbReference>
<evidence type="ECO:0000313" key="5">
    <source>
        <dbReference type="Proteomes" id="UP000295479"/>
    </source>
</evidence>
<name>A0A4R5CMH7_9FLAO</name>
<reference evidence="4 5" key="1">
    <citation type="submission" date="2019-03" db="EMBL/GenBank/DDBJ databases">
        <title>Flavobacterium AR-3-4 sp. nov. isolated from arctic soil.</title>
        <authorList>
            <person name="Chaudhary D.K."/>
        </authorList>
    </citation>
    <scope>NUCLEOTIDE SEQUENCE [LARGE SCALE GENOMIC DNA]</scope>
    <source>
        <strain evidence="4 5">AR-3-4</strain>
    </source>
</reference>
<proteinExistence type="predicted"/>
<dbReference type="PANTHER" id="PTHR34216">
    <property type="match status" value="1"/>
</dbReference>
<dbReference type="GO" id="GO:0005576">
    <property type="term" value="C:extracellular region"/>
    <property type="evidence" value="ECO:0007669"/>
    <property type="project" value="UniProtKB-SubCell"/>
</dbReference>
<evidence type="ECO:0000313" key="4">
    <source>
        <dbReference type="EMBL" id="TDD98732.1"/>
    </source>
</evidence>
<keyword evidence="2" id="KW-0732">Signal</keyword>
<dbReference type="EMBL" id="SMFK01000002">
    <property type="protein sequence ID" value="TDD98732.1"/>
    <property type="molecule type" value="Genomic_DNA"/>
</dbReference>
<gene>
    <name evidence="4" type="ORF">E0F76_06285</name>
</gene>
<evidence type="ECO:0000256" key="1">
    <source>
        <dbReference type="ARBA" id="ARBA00004613"/>
    </source>
</evidence>
<protein>
    <submittedName>
        <fullName evidence="4">DUF2334 domain-containing protein</fullName>
    </submittedName>
</protein>
<evidence type="ECO:0000256" key="2">
    <source>
        <dbReference type="ARBA" id="ARBA00022729"/>
    </source>
</evidence>
<dbReference type="InterPro" id="IPR011330">
    <property type="entry name" value="Glyco_hydro/deAcase_b/a-brl"/>
</dbReference>